<dbReference type="InterPro" id="IPR027417">
    <property type="entry name" value="P-loop_NTPase"/>
</dbReference>
<accession>A0A100WT40</accession>
<sequence>MAKHYTAAKNRSQGRESWAVIFRHPVRLDASGKPGRRVRRGLGTTDENQADVLVEQLNELLRRPEVWEPAARSSLHAQFDGRVLDIFYDGIESSSHDPEAFRDSLLPLPGTDTDYRSVLMLGTTGAGKTTLVRQILGTDPETERFPSTSTAKTTVADTELIFRTDEPFRAVVTFVGRDEVVDYLAECVSEAALAVFRGASEAEQRRRLLDHPNQRFRFSYILGRAPVPDDDDDDDEPADGMDSIDLAPARAVIEDALKTLHALVSAHEQDARELATGEEDERLIEELIEETLDTALRSDERFHEIVDRLFDEIELRFDLLTDGKITRNRQGWPVGWAWETDSRAELIQAVTRFSSNHAAHFGTLLTPLVNGIRVSGPFAPSWTEEGCPRLVLIDGEGLGHTPNSVAALSTSVSKRIETVDAVLLVDNAAQPMQAAPVAAMKAVVTSGNATKLVVGFTHFDMVKGDNIPSVEDRKEHVKASVDNVLRAIGEDLGPFAERALRQRIESACFFFGGIDGRLNSEKKADRRTINQFCLLLETIETIRETGETTDIRPVYDRVNLVLAVREAAAAFQRRWAGRLGVQYTPGHPKEHWTRIKALSRRLAVLNQDEYDTLKPVGELKLELDEQIFRMIQQPVRWEGHEPTDDDKAAVFDLLVNEIARNVTELCTRRIKAAHAKEWQQAYTEHGVGSTFRRARIISTDIYERAAPIPSVTPSIDQNSFLHEVSAIVSAVAEDNGVRLL</sequence>
<evidence type="ECO:0000313" key="2">
    <source>
        <dbReference type="Proteomes" id="UP000069705"/>
    </source>
</evidence>
<reference evidence="1 2" key="1">
    <citation type="journal article" date="2016" name="Genome Announc.">
        <title>Draft Genome Sequences of Five Rapidly Growing Mycobacterium Species, M. thermoresistibile, M. fortuitum subsp. acetamidolyticum, M. canariasense, M. brisbanense, and M. novocastrense.</title>
        <authorList>
            <person name="Katahira K."/>
            <person name="Ogura Y."/>
            <person name="Gotoh Y."/>
            <person name="Hayashi T."/>
        </authorList>
    </citation>
    <scope>NUCLEOTIDE SEQUENCE [LARGE SCALE GENOMIC DNA]</scope>
    <source>
        <strain evidence="1 2">JCM6368</strain>
    </source>
</reference>
<gene>
    <name evidence="1" type="ORF">RMCFA_3924</name>
</gene>
<dbReference type="EMBL" id="BCSZ01000035">
    <property type="protein sequence ID" value="GAT03812.1"/>
    <property type="molecule type" value="Genomic_DNA"/>
</dbReference>
<organism evidence="1 2">
    <name type="scientific">Mycolicibacterium fortuitum subsp. acetamidolyticum</name>
    <dbReference type="NCBI Taxonomy" id="144550"/>
    <lineage>
        <taxon>Bacteria</taxon>
        <taxon>Bacillati</taxon>
        <taxon>Actinomycetota</taxon>
        <taxon>Actinomycetes</taxon>
        <taxon>Mycobacteriales</taxon>
        <taxon>Mycobacteriaceae</taxon>
        <taxon>Mycolicibacterium</taxon>
    </lineage>
</organism>
<comment type="caution">
    <text evidence="1">The sequence shown here is derived from an EMBL/GenBank/DDBJ whole genome shotgun (WGS) entry which is preliminary data.</text>
</comment>
<dbReference type="SUPFAM" id="SSF52540">
    <property type="entry name" value="P-loop containing nucleoside triphosphate hydrolases"/>
    <property type="match status" value="1"/>
</dbReference>
<dbReference type="AlphaFoldDB" id="A0A100WT40"/>
<proteinExistence type="predicted"/>
<protein>
    <submittedName>
        <fullName evidence="1">Uncharacterized protein</fullName>
    </submittedName>
</protein>
<name>A0A100WT40_MYCFO</name>
<dbReference type="Gene3D" id="3.40.50.300">
    <property type="entry name" value="P-loop containing nucleotide triphosphate hydrolases"/>
    <property type="match status" value="1"/>
</dbReference>
<dbReference type="Proteomes" id="UP000069705">
    <property type="component" value="Unassembled WGS sequence"/>
</dbReference>
<evidence type="ECO:0000313" key="1">
    <source>
        <dbReference type="EMBL" id="GAT03812.1"/>
    </source>
</evidence>
<reference evidence="2" key="2">
    <citation type="submission" date="2016-02" db="EMBL/GenBank/DDBJ databases">
        <title>Draft genome sequence of five rapidly growing Mycobacterium species.</title>
        <authorList>
            <person name="Katahira K."/>
            <person name="Gotou Y."/>
            <person name="Iida K."/>
            <person name="Ogura Y."/>
            <person name="Hayashi T."/>
        </authorList>
    </citation>
    <scope>NUCLEOTIDE SEQUENCE [LARGE SCALE GENOMIC DNA]</scope>
    <source>
        <strain evidence="2">JCM6368</strain>
    </source>
</reference>